<proteinExistence type="predicted"/>
<dbReference type="PANTHER" id="PTHR36302">
    <property type="entry name" value="BLR7088 PROTEIN"/>
    <property type="match status" value="1"/>
</dbReference>
<dbReference type="EMBL" id="JACCEV010000006">
    <property type="protein sequence ID" value="NYT86986.1"/>
    <property type="molecule type" value="Genomic_DNA"/>
</dbReference>
<accession>A0A853H212</accession>
<sequence length="170" mass="17862">MKIFVLAGLIAFSGVALANSGHSAHTSQHGHAAADLQTQAAQAQPSQSIQVSGCWIRSLPAPAPSAGYFLIKNSGNHDVKLQAAVSSTYGMVMLHQTTQHDGMSKMSETHEVVIPAAGELEFKPGSYHAMLEQAKKAPAIGSQVAIDFLFDNGEKASAQCEVKPANTKAH</sequence>
<evidence type="ECO:0000256" key="1">
    <source>
        <dbReference type="SAM" id="SignalP"/>
    </source>
</evidence>
<dbReference type="InterPro" id="IPR036182">
    <property type="entry name" value="PCuAC_sf"/>
</dbReference>
<dbReference type="Pfam" id="PF04314">
    <property type="entry name" value="PCuAC"/>
    <property type="match status" value="1"/>
</dbReference>
<dbReference type="SUPFAM" id="SSF110087">
    <property type="entry name" value="DR1885-like metal-binding protein"/>
    <property type="match status" value="1"/>
</dbReference>
<reference evidence="2 3" key="1">
    <citation type="submission" date="2020-07" db="EMBL/GenBank/DDBJ databases">
        <title>Taxonomic revisions and descriptions of new bacterial species based on genomic comparisons in the high-G+C-content subgroup of the family Alcaligenaceae.</title>
        <authorList>
            <person name="Szabo A."/>
            <person name="Felfoldi T."/>
        </authorList>
    </citation>
    <scope>NUCLEOTIDE SEQUENCE [LARGE SCALE GENOMIC DNA]</scope>
    <source>
        <strain evidence="2 3">DSM 25667</strain>
    </source>
</reference>
<dbReference type="InterPro" id="IPR007410">
    <property type="entry name" value="LpqE-like"/>
</dbReference>
<organism evidence="2 3">
    <name type="scientific">Pollutimonas harenae</name>
    <dbReference type="NCBI Taxonomy" id="657015"/>
    <lineage>
        <taxon>Bacteria</taxon>
        <taxon>Pseudomonadati</taxon>
        <taxon>Pseudomonadota</taxon>
        <taxon>Betaproteobacteria</taxon>
        <taxon>Burkholderiales</taxon>
        <taxon>Alcaligenaceae</taxon>
        <taxon>Pollutimonas</taxon>
    </lineage>
</organism>
<dbReference type="PANTHER" id="PTHR36302:SF1">
    <property type="entry name" value="COPPER CHAPERONE PCU(A)C"/>
    <property type="match status" value="1"/>
</dbReference>
<keyword evidence="1" id="KW-0732">Signal</keyword>
<dbReference type="InterPro" id="IPR058248">
    <property type="entry name" value="Lxx211020-like"/>
</dbReference>
<dbReference type="Proteomes" id="UP000554144">
    <property type="component" value="Unassembled WGS sequence"/>
</dbReference>
<evidence type="ECO:0000313" key="3">
    <source>
        <dbReference type="Proteomes" id="UP000554144"/>
    </source>
</evidence>
<keyword evidence="3" id="KW-1185">Reference proteome</keyword>
<dbReference type="AlphaFoldDB" id="A0A853H212"/>
<feature type="signal peptide" evidence="1">
    <location>
        <begin position="1"/>
        <end position="18"/>
    </location>
</feature>
<dbReference type="Gene3D" id="2.60.40.1890">
    <property type="entry name" value="PCu(A)C copper chaperone"/>
    <property type="match status" value="1"/>
</dbReference>
<feature type="chain" id="PRO_5032672398" evidence="1">
    <location>
        <begin position="19"/>
        <end position="170"/>
    </location>
</feature>
<evidence type="ECO:0000313" key="2">
    <source>
        <dbReference type="EMBL" id="NYT86986.1"/>
    </source>
</evidence>
<gene>
    <name evidence="2" type="ORF">H0A62_15395</name>
</gene>
<name>A0A853H212_9BURK</name>
<protein>
    <submittedName>
        <fullName evidence="2">Copper chaperone PCu(A)C</fullName>
    </submittedName>
</protein>
<dbReference type="RefSeq" id="WP_167667528.1">
    <property type="nucleotide sequence ID" value="NZ_JACCEV010000006.1"/>
</dbReference>
<comment type="caution">
    <text evidence="2">The sequence shown here is derived from an EMBL/GenBank/DDBJ whole genome shotgun (WGS) entry which is preliminary data.</text>
</comment>